<dbReference type="CDD" id="cd00774">
    <property type="entry name" value="GlyRS-like_core"/>
    <property type="match status" value="1"/>
</dbReference>
<feature type="domain" description="Aminoacyl-transfer RNA synthetases class-II family profile" evidence="15">
    <location>
        <begin position="103"/>
        <end position="567"/>
    </location>
</feature>
<evidence type="ECO:0000256" key="9">
    <source>
        <dbReference type="ARBA" id="ARBA00022840"/>
    </source>
</evidence>
<dbReference type="InterPro" id="IPR006195">
    <property type="entry name" value="aa-tRNA-synth_II"/>
</dbReference>
<dbReference type="Gene3D" id="3.40.50.800">
    <property type="entry name" value="Anticodon-binding domain"/>
    <property type="match status" value="1"/>
</dbReference>
<evidence type="ECO:0000313" key="17">
    <source>
        <dbReference type="EMBL" id="GHP10421.1"/>
    </source>
</evidence>
<dbReference type="CDD" id="cd00858">
    <property type="entry name" value="GlyRS_anticodon"/>
    <property type="match status" value="1"/>
</dbReference>
<dbReference type="AlphaFoldDB" id="A0A830HYB3"/>
<evidence type="ECO:0000256" key="1">
    <source>
        <dbReference type="ARBA" id="ARBA00004496"/>
    </source>
</evidence>
<comment type="similarity">
    <text evidence="2">Belongs to the class-II aminoacyl-tRNA synthetase family.</text>
</comment>
<dbReference type="InterPro" id="IPR002314">
    <property type="entry name" value="aa-tRNA-synt_IIb"/>
</dbReference>
<evidence type="ECO:0000256" key="14">
    <source>
        <dbReference type="SAM" id="MobiDB-lite"/>
    </source>
</evidence>
<feature type="compositionally biased region" description="Basic and acidic residues" evidence="14">
    <location>
        <begin position="688"/>
        <end position="703"/>
    </location>
</feature>
<evidence type="ECO:0000256" key="13">
    <source>
        <dbReference type="ARBA" id="ARBA00047937"/>
    </source>
</evidence>
<evidence type="ECO:0000313" key="18">
    <source>
        <dbReference type="Proteomes" id="UP000660262"/>
    </source>
</evidence>
<dbReference type="InterPro" id="IPR033731">
    <property type="entry name" value="GlyRS-like_core"/>
</dbReference>
<evidence type="ECO:0000256" key="7">
    <source>
        <dbReference type="ARBA" id="ARBA00022679"/>
    </source>
</evidence>
<dbReference type="InterPro" id="IPR036621">
    <property type="entry name" value="Anticodon-bd_dom_sf"/>
</dbReference>
<dbReference type="Gene3D" id="3.30.40.230">
    <property type="match status" value="1"/>
</dbReference>
<dbReference type="InterPro" id="IPR027031">
    <property type="entry name" value="Gly-tRNA_synthase/POLG2"/>
</dbReference>
<protein>
    <recommendedName>
        <fullName evidence="4">glycine--tRNA ligase</fullName>
        <ecNumber evidence="4">6.1.1.14</ecNumber>
    </recommendedName>
    <alternativeName>
        <fullName evidence="12">Diadenosine tetraphosphate synthetase</fullName>
    </alternativeName>
</protein>
<dbReference type="EC" id="6.1.1.14" evidence="4"/>
<dbReference type="FunFam" id="3.30.930.10:FF:000010">
    <property type="entry name" value="Glycyl-tRNA synthetase 1"/>
    <property type="match status" value="1"/>
</dbReference>
<evidence type="ECO:0000256" key="12">
    <source>
        <dbReference type="ARBA" id="ARBA00030057"/>
    </source>
</evidence>
<keyword evidence="8" id="KW-0547">Nucleotide-binding</keyword>
<evidence type="ECO:0000256" key="3">
    <source>
        <dbReference type="ARBA" id="ARBA00011738"/>
    </source>
</evidence>
<dbReference type="GO" id="GO:0016740">
    <property type="term" value="F:transferase activity"/>
    <property type="evidence" value="ECO:0007669"/>
    <property type="project" value="UniProtKB-KW"/>
</dbReference>
<keyword evidence="5" id="KW-0963">Cytoplasm</keyword>
<dbReference type="Proteomes" id="UP000660262">
    <property type="component" value="Unassembled WGS sequence"/>
</dbReference>
<dbReference type="GO" id="GO:0005739">
    <property type="term" value="C:mitochondrion"/>
    <property type="evidence" value="ECO:0007669"/>
    <property type="project" value="TreeGrafter"/>
</dbReference>
<dbReference type="PRINTS" id="PR01043">
    <property type="entry name" value="TRNASYNTHGLY"/>
</dbReference>
<evidence type="ECO:0000256" key="4">
    <source>
        <dbReference type="ARBA" id="ARBA00012829"/>
    </source>
</evidence>
<dbReference type="NCBIfam" id="NF003211">
    <property type="entry name" value="PRK04173.1"/>
    <property type="match status" value="1"/>
</dbReference>
<feature type="domain" description="WHEP-TRS" evidence="16">
    <location>
        <begin position="7"/>
        <end position="69"/>
    </location>
</feature>
<dbReference type="PROSITE" id="PS51185">
    <property type="entry name" value="WHEP_TRS_2"/>
    <property type="match status" value="1"/>
</dbReference>
<dbReference type="Pfam" id="PF03129">
    <property type="entry name" value="HGTP_anticodon"/>
    <property type="match status" value="1"/>
</dbReference>
<dbReference type="InterPro" id="IPR002315">
    <property type="entry name" value="tRNA-synt_gly"/>
</dbReference>
<dbReference type="InterPro" id="IPR004154">
    <property type="entry name" value="Anticodon-bd"/>
</dbReference>
<evidence type="ECO:0000256" key="10">
    <source>
        <dbReference type="ARBA" id="ARBA00022917"/>
    </source>
</evidence>
<dbReference type="Gene3D" id="3.30.930.10">
    <property type="entry name" value="Bira Bifunctional Protein, Domain 2"/>
    <property type="match status" value="2"/>
</dbReference>
<evidence type="ECO:0000259" key="15">
    <source>
        <dbReference type="PROSITE" id="PS50862"/>
    </source>
</evidence>
<reference evidence="17" key="1">
    <citation type="submission" date="2020-10" db="EMBL/GenBank/DDBJ databases">
        <title>Unveiling of a novel bifunctional photoreceptor, Dualchrome1, isolated from a cosmopolitan green alga.</title>
        <authorList>
            <person name="Suzuki S."/>
            <person name="Kawachi M."/>
        </authorList>
    </citation>
    <scope>NUCLEOTIDE SEQUENCE</scope>
    <source>
        <strain evidence="17">NIES 2893</strain>
    </source>
</reference>
<dbReference type="EMBL" id="BNJQ01000029">
    <property type="protein sequence ID" value="GHP10421.1"/>
    <property type="molecule type" value="Genomic_DNA"/>
</dbReference>
<dbReference type="SUPFAM" id="SSF52954">
    <property type="entry name" value="Class II aaRS ABD-related"/>
    <property type="match status" value="1"/>
</dbReference>
<keyword evidence="9" id="KW-0067">ATP-binding</keyword>
<evidence type="ECO:0000259" key="16">
    <source>
        <dbReference type="PROSITE" id="PS51185"/>
    </source>
</evidence>
<evidence type="ECO:0000256" key="11">
    <source>
        <dbReference type="ARBA" id="ARBA00023146"/>
    </source>
</evidence>
<dbReference type="InterPro" id="IPR000738">
    <property type="entry name" value="WHEP-TRS_dom"/>
</dbReference>
<dbReference type="InterPro" id="IPR045864">
    <property type="entry name" value="aa-tRNA-synth_II/BPL/LPL"/>
</dbReference>
<dbReference type="PROSITE" id="PS50862">
    <property type="entry name" value="AA_TRNA_LIGASE_II"/>
    <property type="match status" value="1"/>
</dbReference>
<dbReference type="FunFam" id="3.30.40.230:FF:000001">
    <property type="entry name" value="Glycine--tRNA ligase"/>
    <property type="match status" value="1"/>
</dbReference>
<comment type="caution">
    <text evidence="17">The sequence shown here is derived from an EMBL/GenBank/DDBJ whole genome shotgun (WGS) entry which is preliminary data.</text>
</comment>
<sequence length="743" mass="81730">MSITADDVVLLEAATNAQGDLVRALKADLKAGKPGITKEDVTAAVEVLKERKASLAALLKDLQAQGGATGVVNKEETRRILNDALERRLFVVPSFRIYGGVSGLFDLGPPGCAIKANLLAFWRQHFVVNESMLEVECPAVTPEPVLKASGHVDRFTDLMVTDTVTNEPFRADHLLEDALEKIMEDPKESAERKKEALNLKTIIDELDEKQLGEQLKNYNITAPETGNPISDPYPFNLMFATQIGPSGYMKGFLRPETAQGIFTNFRDLYYFNGGKLPFAAAQIGESYRNEISPKAGLLRVRQFTQAEIEHFVNPSDKAHHKFKEVANVELSLYGREQQMGESKKPVKKTMKAAVDEGMINNETLAYYMARTHLFLEAIGVDIRRLRFRQHLTHEMAHYACDCWDAEIECSYGWTECVGIADRSAFDLKAHAVASKTDLDAFEAYAKPVVVEKLEAAPNKQLIGKALKGDGKIAMEVMATMSQEGLAKLQSDLASGGASITLPDGRVVALESAWVVVKTVQKKETGRNFTPGVIEPSFGIGRIMYCMWEHCLYTRDGDDQKIVFRFTPLSAPIKCTVFPLLNKDAYNDFATALGTELSVGGISNTLDTTGVSIGKKYARTDELGVPFAVTVDGQTLEDKSVTMRERDSTKQIRVPSKDVVGILQKLCALRSTFTWKDALAKYPAQEAGGGDKEPSSSSDAEKKDKRANKPAKNANADSKPKVEGIPADRFNHVSWEGSLFAKPA</sequence>
<keyword evidence="10" id="KW-0648">Protein biosynthesis</keyword>
<proteinExistence type="inferred from homology"/>
<dbReference type="SUPFAM" id="SSF55681">
    <property type="entry name" value="Class II aaRS and biotin synthetases"/>
    <property type="match status" value="1"/>
</dbReference>
<keyword evidence="7" id="KW-0808">Transferase</keyword>
<dbReference type="Pfam" id="PF00587">
    <property type="entry name" value="tRNA-synt_2b"/>
    <property type="match status" value="1"/>
</dbReference>
<keyword evidence="11" id="KW-0030">Aminoacyl-tRNA synthetase</keyword>
<evidence type="ECO:0000256" key="2">
    <source>
        <dbReference type="ARBA" id="ARBA00008226"/>
    </source>
</evidence>
<dbReference type="GO" id="GO:0004820">
    <property type="term" value="F:glycine-tRNA ligase activity"/>
    <property type="evidence" value="ECO:0007669"/>
    <property type="project" value="UniProtKB-EC"/>
</dbReference>
<evidence type="ECO:0000256" key="5">
    <source>
        <dbReference type="ARBA" id="ARBA00022490"/>
    </source>
</evidence>
<dbReference type="GO" id="GO:0070150">
    <property type="term" value="P:mitochondrial glycyl-tRNA aminoacylation"/>
    <property type="evidence" value="ECO:0007669"/>
    <property type="project" value="TreeGrafter"/>
</dbReference>
<name>A0A830HYB3_9CHLO</name>
<dbReference type="GO" id="GO:0005524">
    <property type="term" value="F:ATP binding"/>
    <property type="evidence" value="ECO:0007669"/>
    <property type="project" value="UniProtKB-KW"/>
</dbReference>
<dbReference type="NCBIfam" id="TIGR00389">
    <property type="entry name" value="glyS_dimeric"/>
    <property type="match status" value="1"/>
</dbReference>
<feature type="region of interest" description="Disordered" evidence="14">
    <location>
        <begin position="684"/>
        <end position="727"/>
    </location>
</feature>
<dbReference type="PANTHER" id="PTHR10745:SF0">
    <property type="entry name" value="GLYCINE--TRNA LIGASE"/>
    <property type="match status" value="1"/>
</dbReference>
<keyword evidence="6" id="KW-0436">Ligase</keyword>
<comment type="subcellular location">
    <subcellularLocation>
        <location evidence="1">Cytoplasm</location>
    </subcellularLocation>
</comment>
<gene>
    <name evidence="17" type="ORF">PPROV_000915200</name>
</gene>
<dbReference type="FunFam" id="3.40.50.800:FF:000004">
    <property type="entry name" value="Glycine--tRNA ligase 2"/>
    <property type="match status" value="1"/>
</dbReference>
<keyword evidence="18" id="KW-1185">Reference proteome</keyword>
<accession>A0A830HYB3</accession>
<organism evidence="17 18">
    <name type="scientific">Pycnococcus provasolii</name>
    <dbReference type="NCBI Taxonomy" id="41880"/>
    <lineage>
        <taxon>Eukaryota</taxon>
        <taxon>Viridiplantae</taxon>
        <taxon>Chlorophyta</taxon>
        <taxon>Pseudoscourfieldiophyceae</taxon>
        <taxon>Pseudoscourfieldiales</taxon>
        <taxon>Pycnococcaceae</taxon>
        <taxon>Pycnococcus</taxon>
    </lineage>
</organism>
<comment type="subunit">
    <text evidence="3">Homodimer.</text>
</comment>
<dbReference type="OrthoDB" id="57698at2759"/>
<evidence type="ECO:0000256" key="6">
    <source>
        <dbReference type="ARBA" id="ARBA00022598"/>
    </source>
</evidence>
<evidence type="ECO:0000256" key="8">
    <source>
        <dbReference type="ARBA" id="ARBA00022741"/>
    </source>
</evidence>
<comment type="catalytic activity">
    <reaction evidence="13">
        <text>tRNA(Gly) + glycine + ATP = glycyl-tRNA(Gly) + AMP + diphosphate</text>
        <dbReference type="Rhea" id="RHEA:16013"/>
        <dbReference type="Rhea" id="RHEA-COMP:9664"/>
        <dbReference type="Rhea" id="RHEA-COMP:9683"/>
        <dbReference type="ChEBI" id="CHEBI:30616"/>
        <dbReference type="ChEBI" id="CHEBI:33019"/>
        <dbReference type="ChEBI" id="CHEBI:57305"/>
        <dbReference type="ChEBI" id="CHEBI:78442"/>
        <dbReference type="ChEBI" id="CHEBI:78522"/>
        <dbReference type="ChEBI" id="CHEBI:456215"/>
        <dbReference type="EC" id="6.1.1.14"/>
    </reaction>
</comment>
<dbReference type="PANTHER" id="PTHR10745">
    <property type="entry name" value="GLYCYL-TRNA SYNTHETASE/DNA POLYMERASE SUBUNIT GAMMA-2"/>
    <property type="match status" value="1"/>
</dbReference>
<dbReference type="Gene3D" id="1.10.287.10">
    <property type="entry name" value="S15/NS1, RNA-binding"/>
    <property type="match status" value="1"/>
</dbReference>